<accession>A0A5J4ST92</accession>
<sequence>MEIENSKGILEMGENVSIDIERTNPILSDQGSKSLPFRIERTAKNNFLLGFPSKYERKYQYPLKQDVNVRLGRMNENATMEILSVSDKIESVLYLGESSFYNRIRETKLTTVFEGVERNFYPKSMDRETRIGLIVQMLEQMMFSSPDYSGDFTIFPIAADCEVLPNQLSHSGLSPAAKALRKNVINDIIRYSTGGNLYLRAHSSYTYNDDQGVQITLPPGYGVTIFLRFRYILRKIFDYFGLTLEQNVFDTDSTLKKCCVLNNTMDALMPGYFIESQLVPDCTVNEFLDVVREGINADFYVNVEEKTARLVLFDDILSAEPDMDLTGYLSKEFDGIAFSTPKQVSLTINKNLPLTATSTETLYEFQSKYPEFYMYEPTFPDNKIFPDSFRSSIWKHSLVQGWWKADRLSSMNFNYDTMDGFEREIHTIPCEVPVSILGSVEGGEIYYLTITGSARNLNSFIIVDSQKQTVDNAECPIMLSLELSDIVKPGETVRTGMSNSGRLTSHADSLLLWDDRGLFKRFFTTYDNILRTSFHLITYHVRMPLSLLHSFRFDRLKIINNQPLLPVSLKYKLTNSDSSNSIEVEMAARTIKYYQ</sequence>
<name>A0A5J4ST92_9ZZZZ</name>
<protein>
    <submittedName>
        <fullName evidence="1">Uncharacterized protein</fullName>
    </submittedName>
</protein>
<proteinExistence type="predicted"/>
<organism evidence="1">
    <name type="scientific">termite gut metagenome</name>
    <dbReference type="NCBI Taxonomy" id="433724"/>
    <lineage>
        <taxon>unclassified sequences</taxon>
        <taxon>metagenomes</taxon>
        <taxon>organismal metagenomes</taxon>
    </lineage>
</organism>
<dbReference type="AlphaFoldDB" id="A0A5J4ST92"/>
<gene>
    <name evidence="1" type="ORF">EZS27_004080</name>
</gene>
<evidence type="ECO:0000313" key="1">
    <source>
        <dbReference type="EMBL" id="KAA6348480.1"/>
    </source>
</evidence>
<reference evidence="1" key="1">
    <citation type="submission" date="2019-03" db="EMBL/GenBank/DDBJ databases">
        <title>Single cell metagenomics reveals metabolic interactions within the superorganism composed of flagellate Streblomastix strix and complex community of Bacteroidetes bacteria on its surface.</title>
        <authorList>
            <person name="Treitli S.C."/>
            <person name="Kolisko M."/>
            <person name="Husnik F."/>
            <person name="Keeling P."/>
            <person name="Hampl V."/>
        </authorList>
    </citation>
    <scope>NUCLEOTIDE SEQUENCE</scope>
    <source>
        <strain evidence="1">STM</strain>
    </source>
</reference>
<dbReference type="EMBL" id="SNRY01000067">
    <property type="protein sequence ID" value="KAA6348480.1"/>
    <property type="molecule type" value="Genomic_DNA"/>
</dbReference>
<comment type="caution">
    <text evidence="1">The sequence shown here is derived from an EMBL/GenBank/DDBJ whole genome shotgun (WGS) entry which is preliminary data.</text>
</comment>